<dbReference type="STRING" id="57577.A0A2K3PG44"/>
<dbReference type="InterPro" id="IPR007750">
    <property type="entry name" value="DUF674"/>
</dbReference>
<name>A0A2K3PG44_TRIPR</name>
<gene>
    <name evidence="1" type="ORF">L195_g010945</name>
</gene>
<evidence type="ECO:0000313" key="2">
    <source>
        <dbReference type="Proteomes" id="UP000236291"/>
    </source>
</evidence>
<reference evidence="1 2" key="1">
    <citation type="journal article" date="2014" name="Am. J. Bot.">
        <title>Genome assembly and annotation for red clover (Trifolium pratense; Fabaceae).</title>
        <authorList>
            <person name="Istvanek J."/>
            <person name="Jaros M."/>
            <person name="Krenek A."/>
            <person name="Repkova J."/>
        </authorList>
    </citation>
    <scope>NUCLEOTIDE SEQUENCE [LARGE SCALE GENOMIC DNA]</scope>
    <source>
        <strain evidence="2">cv. Tatra</strain>
        <tissue evidence="1">Young leaves</tissue>
    </source>
</reference>
<proteinExistence type="predicted"/>
<dbReference type="AlphaFoldDB" id="A0A2K3PG44"/>
<dbReference type="PANTHER" id="PTHR33103:SF43">
    <property type="entry name" value="DUF674 FAMILY PROTEIN"/>
    <property type="match status" value="1"/>
</dbReference>
<organism evidence="1 2">
    <name type="scientific">Trifolium pratense</name>
    <name type="common">Red clover</name>
    <dbReference type="NCBI Taxonomy" id="57577"/>
    <lineage>
        <taxon>Eukaryota</taxon>
        <taxon>Viridiplantae</taxon>
        <taxon>Streptophyta</taxon>
        <taxon>Embryophyta</taxon>
        <taxon>Tracheophyta</taxon>
        <taxon>Spermatophyta</taxon>
        <taxon>Magnoliopsida</taxon>
        <taxon>eudicotyledons</taxon>
        <taxon>Gunneridae</taxon>
        <taxon>Pentapetalae</taxon>
        <taxon>rosids</taxon>
        <taxon>fabids</taxon>
        <taxon>Fabales</taxon>
        <taxon>Fabaceae</taxon>
        <taxon>Papilionoideae</taxon>
        <taxon>50 kb inversion clade</taxon>
        <taxon>NPAAA clade</taxon>
        <taxon>Hologalegina</taxon>
        <taxon>IRL clade</taxon>
        <taxon>Trifolieae</taxon>
        <taxon>Trifolium</taxon>
    </lineage>
</organism>
<protein>
    <submittedName>
        <fullName evidence="1">DUF674 family protein</fullName>
    </submittedName>
</protein>
<dbReference type="EMBL" id="ASHM01006719">
    <property type="protein sequence ID" value="PNY14269.1"/>
    <property type="molecule type" value="Genomic_DNA"/>
</dbReference>
<dbReference type="Proteomes" id="UP000236291">
    <property type="component" value="Unassembled WGS sequence"/>
</dbReference>
<reference evidence="1 2" key="2">
    <citation type="journal article" date="2017" name="Front. Plant Sci.">
        <title>Gene Classification and Mining of Molecular Markers Useful in Red Clover (Trifolium pratense) Breeding.</title>
        <authorList>
            <person name="Istvanek J."/>
            <person name="Dluhosova J."/>
            <person name="Dluhos P."/>
            <person name="Patkova L."/>
            <person name="Nedelnik J."/>
            <person name="Repkova J."/>
        </authorList>
    </citation>
    <scope>NUCLEOTIDE SEQUENCE [LARGE SCALE GENOMIC DNA]</scope>
    <source>
        <strain evidence="2">cv. Tatra</strain>
        <tissue evidence="1">Young leaves</tissue>
    </source>
</reference>
<accession>A0A2K3PG44</accession>
<sequence length="400" mass="45500">MEPVTVGCLNKLYQSVRDLDKECLRSDEIKGMLLQPTNSSQNYCSSLKLNIDDTEPAKYFLCTKFNGCSYSRLMNISRNKKCGCESVYTRSVSLKHCCKGFVKDGTSYLIMDNLLVISNSVRLNSLGLLQNLGVNGATSVKELIVNVTKDTVLDMLKCSLLSKTTLTDLFLRKQPFLESYKFVPYDLENKYNIQIMVRIFMRKSDGKVLYAQGEQDFADLLLSFLSYPLGGVVRALGEEAKNRLLDPHLASLFKNSKQILPIENPVMRYYCFYQRHNYEQSIKYSTGDYFITDEYRSEFGGKYEMLEVESPRGNYEGYVMGPRAYMATDDLVLTPWSPFSALHLIHNLEIPLHDIKDKFVTIGIKECLTILKASLISTSALTNGLCHLLTEVKEEIVETN</sequence>
<dbReference type="Pfam" id="PF05056">
    <property type="entry name" value="DUF674"/>
    <property type="match status" value="1"/>
</dbReference>
<evidence type="ECO:0000313" key="1">
    <source>
        <dbReference type="EMBL" id="PNY14269.1"/>
    </source>
</evidence>
<comment type="caution">
    <text evidence="1">The sequence shown here is derived from an EMBL/GenBank/DDBJ whole genome shotgun (WGS) entry which is preliminary data.</text>
</comment>
<dbReference type="PANTHER" id="PTHR33103">
    <property type="entry name" value="OS01G0153900 PROTEIN"/>
    <property type="match status" value="1"/>
</dbReference>